<evidence type="ECO:0000259" key="12">
    <source>
        <dbReference type="Pfam" id="PF00149"/>
    </source>
</evidence>
<evidence type="ECO:0000313" key="15">
    <source>
        <dbReference type="Proteomes" id="UP001589758"/>
    </source>
</evidence>
<dbReference type="PANTHER" id="PTHR11575">
    <property type="entry name" value="5'-NUCLEOTIDASE-RELATED"/>
    <property type="match status" value="1"/>
</dbReference>
<sequence length="657" mass="73169">MLIKKLSHSRLKIAKLCTLISGVLLMTTSAYSSTVSVRVLETSDLHANMMDFDYYTLKPTTKFGLVRTATLINAAKKENPNTLLIDNGDLIQGSPLGDFYAAKQLNEGEIHPIIEALNYLGYDAATLGNHEFNYGLDYLNRVIKDAKYPVLNANIYDLQTKKPFFTPYVIKPTTFTDDKGDSVTLNVGYIGFVAPKITIWDKQHLEGKVYTEDIILSAKKWVPEMKRVGADIIIAINHSGIDDSTYEAGMENAGYYLTQLQGIDVVLTGHSHDIFPSPSFEISNADLNLGTINGIPVAMPGYFGSHLGVIDLTLEKSSDGWNVIQSKAESRPIYDTKNEQSLAEADPDLLSLLETTHNQTIDFVNQPIGKTAKPIYGYLALVQDSPTLQIINDAQKSYIEKHLAANPELEKLPILSAAAPFKAGGRDGYALSYTAVEEGFLTYRNAADIYLFPNTVTVVKVSGVELKDWLECSAGIFNQIDTTSTEKQQLINYEGFRTYNFDVIDGVNYTIDITKPPRFDGECQLINPDSSRIKALTFDNKPIDSHQNFYIVTNNYRGFGGKFAGTGTDKVAMSLPVENRTVIADYITEKTKSEGEVKVNVDNNWRLAPIETKKALDIRFNAPAEEKVLKYIKENASIELEETEQINNEIQEYRIKL</sequence>
<dbReference type="InterPro" id="IPR006294">
    <property type="entry name" value="Cyc_nuc_PDE_nucleotidase"/>
</dbReference>
<keyword evidence="8 11" id="KW-0547">Nucleotide-binding</keyword>
<organism evidence="14 15">
    <name type="scientific">Thorsellia kenyensis</name>
    <dbReference type="NCBI Taxonomy" id="1549888"/>
    <lineage>
        <taxon>Bacteria</taxon>
        <taxon>Pseudomonadati</taxon>
        <taxon>Pseudomonadota</taxon>
        <taxon>Gammaproteobacteria</taxon>
        <taxon>Enterobacterales</taxon>
        <taxon>Thorselliaceae</taxon>
        <taxon>Thorsellia</taxon>
    </lineage>
</organism>
<dbReference type="Gene3D" id="3.90.780.10">
    <property type="entry name" value="5'-Nucleotidase, C-terminal domain"/>
    <property type="match status" value="1"/>
</dbReference>
<dbReference type="CDD" id="cd07410">
    <property type="entry name" value="MPP_CpdB_N"/>
    <property type="match status" value="1"/>
</dbReference>
<dbReference type="PRINTS" id="PR01607">
    <property type="entry name" value="APYRASEFAMLY"/>
</dbReference>
<dbReference type="RefSeq" id="WP_385878221.1">
    <property type="nucleotide sequence ID" value="NZ_JBHLXE010000110.1"/>
</dbReference>
<evidence type="ECO:0000256" key="2">
    <source>
        <dbReference type="ARBA" id="ARBA00001730"/>
    </source>
</evidence>
<dbReference type="InterPro" id="IPR041827">
    <property type="entry name" value="CpdB_N"/>
</dbReference>
<dbReference type="Pfam" id="PF02872">
    <property type="entry name" value="5_nucleotid_C"/>
    <property type="match status" value="1"/>
</dbReference>
<feature type="domain" description="Calcineurin-like phosphoesterase" evidence="12">
    <location>
        <begin position="38"/>
        <end position="272"/>
    </location>
</feature>
<evidence type="ECO:0000256" key="4">
    <source>
        <dbReference type="ARBA" id="ARBA00004196"/>
    </source>
</evidence>
<evidence type="ECO:0000259" key="13">
    <source>
        <dbReference type="Pfam" id="PF02872"/>
    </source>
</evidence>
<dbReference type="Gene3D" id="3.60.21.10">
    <property type="match status" value="1"/>
</dbReference>
<comment type="caution">
    <text evidence="14">The sequence shown here is derived from an EMBL/GenBank/DDBJ whole genome shotgun (WGS) entry which is preliminary data.</text>
</comment>
<reference evidence="14 15" key="1">
    <citation type="submission" date="2024-09" db="EMBL/GenBank/DDBJ databases">
        <authorList>
            <person name="Sun Q."/>
            <person name="Mori K."/>
        </authorList>
    </citation>
    <scope>NUCLEOTIDE SEQUENCE [LARGE SCALE GENOMIC DNA]</scope>
    <source>
        <strain evidence="14 15">CCM 8545</strain>
    </source>
</reference>
<dbReference type="NCBIfam" id="NF006938">
    <property type="entry name" value="PRK09420.1"/>
    <property type="match status" value="1"/>
</dbReference>
<evidence type="ECO:0000256" key="7">
    <source>
        <dbReference type="ARBA" id="ARBA00022729"/>
    </source>
</evidence>
<dbReference type="Pfam" id="PF00149">
    <property type="entry name" value="Metallophos"/>
    <property type="match status" value="1"/>
</dbReference>
<dbReference type="PROSITE" id="PS00786">
    <property type="entry name" value="5_NUCLEOTIDASE_2"/>
    <property type="match status" value="1"/>
</dbReference>
<evidence type="ECO:0000256" key="11">
    <source>
        <dbReference type="RuleBase" id="RU362119"/>
    </source>
</evidence>
<dbReference type="EMBL" id="JBHLXE010000110">
    <property type="protein sequence ID" value="MFC0180932.1"/>
    <property type="molecule type" value="Genomic_DNA"/>
</dbReference>
<comment type="catalytic activity">
    <reaction evidence="1">
        <text>a ribonucleoside 3'-phosphate + H2O = a ribonucleoside + phosphate</text>
        <dbReference type="Rhea" id="RHEA:10144"/>
        <dbReference type="ChEBI" id="CHEBI:13197"/>
        <dbReference type="ChEBI" id="CHEBI:15377"/>
        <dbReference type="ChEBI" id="CHEBI:18254"/>
        <dbReference type="ChEBI" id="CHEBI:43474"/>
        <dbReference type="EC" id="3.1.3.6"/>
    </reaction>
</comment>
<keyword evidence="6" id="KW-0479">Metal-binding</keyword>
<accession>A0ABV6CD56</accession>
<dbReference type="SUPFAM" id="SSF55816">
    <property type="entry name" value="5'-nucleotidase (syn. UDP-sugar hydrolase), C-terminal domain"/>
    <property type="match status" value="1"/>
</dbReference>
<comment type="cofactor">
    <cofactor evidence="3">
        <name>a divalent metal cation</name>
        <dbReference type="ChEBI" id="CHEBI:60240"/>
    </cofactor>
</comment>
<evidence type="ECO:0000256" key="10">
    <source>
        <dbReference type="ARBA" id="ARBA00023268"/>
    </source>
</evidence>
<proteinExistence type="inferred from homology"/>
<dbReference type="PROSITE" id="PS00785">
    <property type="entry name" value="5_NUCLEOTIDASE_1"/>
    <property type="match status" value="1"/>
</dbReference>
<dbReference type="NCBIfam" id="TIGR01390">
    <property type="entry name" value="CycNucDiestase"/>
    <property type="match status" value="1"/>
</dbReference>
<keyword evidence="15" id="KW-1185">Reference proteome</keyword>
<dbReference type="InterPro" id="IPR008334">
    <property type="entry name" value="5'-Nucleotdase_C"/>
</dbReference>
<keyword evidence="10" id="KW-0511">Multifunctional enzyme</keyword>
<dbReference type="Proteomes" id="UP001589758">
    <property type="component" value="Unassembled WGS sequence"/>
</dbReference>
<dbReference type="PANTHER" id="PTHR11575:SF6">
    <property type="entry name" value="2',3'-CYCLIC-NUCLEOTIDE 2'-PHOSPHODIESTERASE_3'-NUCLEOTIDASE"/>
    <property type="match status" value="1"/>
</dbReference>
<evidence type="ECO:0000256" key="3">
    <source>
        <dbReference type="ARBA" id="ARBA00001968"/>
    </source>
</evidence>
<evidence type="ECO:0000256" key="5">
    <source>
        <dbReference type="ARBA" id="ARBA00006654"/>
    </source>
</evidence>
<evidence type="ECO:0000256" key="6">
    <source>
        <dbReference type="ARBA" id="ARBA00022723"/>
    </source>
</evidence>
<protein>
    <submittedName>
        <fullName evidence="14">Bifunctional 2',3'-cyclic-nucleotide 2'-phosphodiesterase/3'-nucleotidase</fullName>
    </submittedName>
</protein>
<dbReference type="InterPro" id="IPR004843">
    <property type="entry name" value="Calcineurin-like_PHP"/>
</dbReference>
<dbReference type="InterPro" id="IPR006179">
    <property type="entry name" value="5_nucleotidase/apyrase"/>
</dbReference>
<evidence type="ECO:0000313" key="14">
    <source>
        <dbReference type="EMBL" id="MFC0180932.1"/>
    </source>
</evidence>
<comment type="catalytic activity">
    <reaction evidence="2">
        <text>a nucleoside 2',3'-cyclic phosphate + H2O = a nucleoside 3'-phosphate + H(+)</text>
        <dbReference type="Rhea" id="RHEA:19621"/>
        <dbReference type="ChEBI" id="CHEBI:15377"/>
        <dbReference type="ChEBI" id="CHEBI:15378"/>
        <dbReference type="ChEBI" id="CHEBI:66949"/>
        <dbReference type="ChEBI" id="CHEBI:66954"/>
        <dbReference type="EC" id="3.1.4.16"/>
    </reaction>
</comment>
<dbReference type="InterPro" id="IPR006146">
    <property type="entry name" value="5'-Nucleotdase_CS"/>
</dbReference>
<gene>
    <name evidence="14" type="ORF">ACFFIT_12705</name>
</gene>
<evidence type="ECO:0000256" key="8">
    <source>
        <dbReference type="ARBA" id="ARBA00022741"/>
    </source>
</evidence>
<comment type="subcellular location">
    <subcellularLocation>
        <location evidence="4">Cell envelope</location>
    </subcellularLocation>
</comment>
<dbReference type="InterPro" id="IPR036907">
    <property type="entry name" value="5'-Nucleotdase_C_sf"/>
</dbReference>
<keyword evidence="9 11" id="KW-0378">Hydrolase</keyword>
<evidence type="ECO:0000256" key="9">
    <source>
        <dbReference type="ARBA" id="ARBA00022801"/>
    </source>
</evidence>
<evidence type="ECO:0000256" key="1">
    <source>
        <dbReference type="ARBA" id="ARBA00000527"/>
    </source>
</evidence>
<keyword evidence="7" id="KW-0732">Signal</keyword>
<dbReference type="InterPro" id="IPR029052">
    <property type="entry name" value="Metallo-depent_PP-like"/>
</dbReference>
<name>A0ABV6CD56_9GAMM</name>
<feature type="domain" description="5'-Nucleotidase C-terminal" evidence="13">
    <location>
        <begin position="368"/>
        <end position="561"/>
    </location>
</feature>
<comment type="similarity">
    <text evidence="5 11">Belongs to the 5'-nucleotidase family.</text>
</comment>
<dbReference type="SUPFAM" id="SSF56300">
    <property type="entry name" value="Metallo-dependent phosphatases"/>
    <property type="match status" value="1"/>
</dbReference>